<dbReference type="EnsemblBacteria" id="ABC23705">
    <property type="protein sequence ID" value="ABC23705"/>
    <property type="gene ID" value="Rru_A2908"/>
</dbReference>
<keyword evidence="1" id="KW-1133">Transmembrane helix</keyword>
<feature type="transmembrane region" description="Helical" evidence="1">
    <location>
        <begin position="105"/>
        <end position="127"/>
    </location>
</feature>
<feature type="transmembrane region" description="Helical" evidence="1">
    <location>
        <begin position="223"/>
        <end position="242"/>
    </location>
</feature>
<sequence length="275" mass="28915">MDSPKTKPGLSQALLKAVERLGQGVIAGVAEIGQASLLGAESLYWLVVGRFRGQPVRLGAIVEQAMEMGIRALPIVLVMNFTIGMMLAIQGIYSLRMFGAEQQVVLGVAFSVVREFAPLITGILVAGRSGSAIAARLGTMTINQEIDALTVMGIVPVRYLVAPPLIAALVMVPLMTFLGMLVALLGASLTVRIDLGMSLSAFFHQTLDILRLIDLTHGLGKSALFALQIVLVGVVNGVSVSGGAEGVGKMTTRSVVQAISAIIVTDMVFAFILTR</sequence>
<reference evidence="2 3" key="1">
    <citation type="journal article" date="2011" name="Stand. Genomic Sci.">
        <title>Complete genome sequence of Rhodospirillum rubrum type strain (S1).</title>
        <authorList>
            <person name="Munk A.C."/>
            <person name="Copeland A."/>
            <person name="Lucas S."/>
            <person name="Lapidus A."/>
            <person name="Del Rio T.G."/>
            <person name="Barry K."/>
            <person name="Detter J.C."/>
            <person name="Hammon N."/>
            <person name="Israni S."/>
            <person name="Pitluck S."/>
            <person name="Brettin T."/>
            <person name="Bruce D."/>
            <person name="Han C."/>
            <person name="Tapia R."/>
            <person name="Gilna P."/>
            <person name="Schmutz J."/>
            <person name="Larimer F."/>
            <person name="Land M."/>
            <person name="Kyrpides N.C."/>
            <person name="Mavromatis K."/>
            <person name="Richardson P."/>
            <person name="Rohde M."/>
            <person name="Goker M."/>
            <person name="Klenk H.P."/>
            <person name="Zhang Y."/>
            <person name="Roberts G.P."/>
            <person name="Reslewic S."/>
            <person name="Schwartz D.C."/>
        </authorList>
    </citation>
    <scope>NUCLEOTIDE SEQUENCE [LARGE SCALE GENOMIC DNA]</scope>
    <source>
        <strain evidence="3">ATCC 11170 / ATH 1.1.1 / DSM 467 / LMG 4362 / NCIMB 8255 / S1</strain>
    </source>
</reference>
<dbReference type="PATRIC" id="fig|269796.9.peg.3017"/>
<dbReference type="InterPro" id="IPR030802">
    <property type="entry name" value="Permease_MalE"/>
</dbReference>
<dbReference type="PhylomeDB" id="Q2RQ90"/>
<dbReference type="STRING" id="269796.Rru_A2908"/>
<dbReference type="HOGENOM" id="CLU_045686_0_0_5"/>
<dbReference type="PANTHER" id="PTHR30188:SF3">
    <property type="entry name" value="ABC TRANSPORTER PERMEASE"/>
    <property type="match status" value="1"/>
</dbReference>
<keyword evidence="1" id="KW-0812">Transmembrane</keyword>
<keyword evidence="1" id="KW-0472">Membrane</keyword>
<dbReference type="AlphaFoldDB" id="Q2RQ90"/>
<keyword evidence="3" id="KW-1185">Reference proteome</keyword>
<accession>Q2RQ90</accession>
<dbReference type="Pfam" id="PF02405">
    <property type="entry name" value="MlaE"/>
    <property type="match status" value="1"/>
</dbReference>
<proteinExistence type="predicted"/>
<protein>
    <submittedName>
        <fullName evidence="2">Uncharacterized protein</fullName>
    </submittedName>
</protein>
<dbReference type="eggNOG" id="COG0767">
    <property type="taxonomic scope" value="Bacteria"/>
</dbReference>
<dbReference type="Proteomes" id="UP000001929">
    <property type="component" value="Chromosome"/>
</dbReference>
<dbReference type="PANTHER" id="PTHR30188">
    <property type="entry name" value="ABC TRANSPORTER PERMEASE PROTEIN-RELATED"/>
    <property type="match status" value="1"/>
</dbReference>
<feature type="transmembrane region" description="Helical" evidence="1">
    <location>
        <begin position="254"/>
        <end position="273"/>
    </location>
</feature>
<gene>
    <name evidence="2" type="ordered locus">Rru_A2908</name>
</gene>
<name>Q2RQ90_RHORT</name>
<dbReference type="EMBL" id="CP000230">
    <property type="protein sequence ID" value="ABC23705.1"/>
    <property type="molecule type" value="Genomic_DNA"/>
</dbReference>
<evidence type="ECO:0000313" key="3">
    <source>
        <dbReference type="Proteomes" id="UP000001929"/>
    </source>
</evidence>
<feature type="transmembrane region" description="Helical" evidence="1">
    <location>
        <begin position="72"/>
        <end position="93"/>
    </location>
</feature>
<dbReference type="GO" id="GO:0005548">
    <property type="term" value="F:phospholipid transporter activity"/>
    <property type="evidence" value="ECO:0007669"/>
    <property type="project" value="TreeGrafter"/>
</dbReference>
<organism evidence="2 3">
    <name type="scientific">Rhodospirillum rubrum (strain ATCC 11170 / ATH 1.1.1 / DSM 467 / LMG 4362 / NCIMB 8255 / S1)</name>
    <dbReference type="NCBI Taxonomy" id="269796"/>
    <lineage>
        <taxon>Bacteria</taxon>
        <taxon>Pseudomonadati</taxon>
        <taxon>Pseudomonadota</taxon>
        <taxon>Alphaproteobacteria</taxon>
        <taxon>Rhodospirillales</taxon>
        <taxon>Rhodospirillaceae</taxon>
        <taxon>Rhodospirillum</taxon>
    </lineage>
</organism>
<dbReference type="KEGG" id="rru:Rru_A2908"/>
<dbReference type="RefSeq" id="WP_011390658.1">
    <property type="nucleotide sequence ID" value="NC_007643.1"/>
</dbReference>
<evidence type="ECO:0000256" key="1">
    <source>
        <dbReference type="SAM" id="Phobius"/>
    </source>
</evidence>
<evidence type="ECO:0000313" key="2">
    <source>
        <dbReference type="EMBL" id="ABC23705.1"/>
    </source>
</evidence>
<dbReference type="GO" id="GO:0043190">
    <property type="term" value="C:ATP-binding cassette (ABC) transporter complex"/>
    <property type="evidence" value="ECO:0007669"/>
    <property type="project" value="InterPro"/>
</dbReference>